<evidence type="ECO:0000313" key="2">
    <source>
        <dbReference type="Proteomes" id="UP000059680"/>
    </source>
</evidence>
<organism evidence="1 2">
    <name type="scientific">Oryza sativa subsp. japonica</name>
    <name type="common">Rice</name>
    <dbReference type="NCBI Taxonomy" id="39947"/>
    <lineage>
        <taxon>Eukaryota</taxon>
        <taxon>Viridiplantae</taxon>
        <taxon>Streptophyta</taxon>
        <taxon>Embryophyta</taxon>
        <taxon>Tracheophyta</taxon>
        <taxon>Spermatophyta</taxon>
        <taxon>Magnoliopsida</taxon>
        <taxon>Liliopsida</taxon>
        <taxon>Poales</taxon>
        <taxon>Poaceae</taxon>
        <taxon>BOP clade</taxon>
        <taxon>Oryzoideae</taxon>
        <taxon>Oryzeae</taxon>
        <taxon>Oryzinae</taxon>
        <taxon>Oryza</taxon>
        <taxon>Oryza sativa</taxon>
    </lineage>
</organism>
<dbReference type="Gramene" id="Os01t0143750-00">
    <property type="protein sequence ID" value="Os01t0143750-00"/>
    <property type="gene ID" value="Os01g0143750"/>
</dbReference>
<reference evidence="1 2" key="2">
    <citation type="journal article" date="2013" name="Plant Cell Physiol.">
        <title>Rice Annotation Project Database (RAP-DB): an integrative and interactive database for rice genomics.</title>
        <authorList>
            <person name="Sakai H."/>
            <person name="Lee S.S."/>
            <person name="Tanaka T."/>
            <person name="Numa H."/>
            <person name="Kim J."/>
            <person name="Kawahara Y."/>
            <person name="Wakimoto H."/>
            <person name="Yang C.C."/>
            <person name="Iwamoto M."/>
            <person name="Abe T."/>
            <person name="Yamada Y."/>
            <person name="Muto A."/>
            <person name="Inokuchi H."/>
            <person name="Ikemura T."/>
            <person name="Matsumoto T."/>
            <person name="Sasaki T."/>
            <person name="Itoh T."/>
        </authorList>
    </citation>
    <scope>NUCLEOTIDE SEQUENCE [LARGE SCALE GENOMIC DNA]</scope>
    <source>
        <strain evidence="2">cv. Nipponbare</strain>
    </source>
</reference>
<dbReference type="AlphaFoldDB" id="A0A0N7KCB4"/>
<reference evidence="2" key="1">
    <citation type="journal article" date="2005" name="Nature">
        <title>The map-based sequence of the rice genome.</title>
        <authorList>
            <consortium name="International rice genome sequencing project (IRGSP)"/>
            <person name="Matsumoto T."/>
            <person name="Wu J."/>
            <person name="Kanamori H."/>
            <person name="Katayose Y."/>
            <person name="Fujisawa M."/>
            <person name="Namiki N."/>
            <person name="Mizuno H."/>
            <person name="Yamamoto K."/>
            <person name="Antonio B.A."/>
            <person name="Baba T."/>
            <person name="Sakata K."/>
            <person name="Nagamura Y."/>
            <person name="Aoki H."/>
            <person name="Arikawa K."/>
            <person name="Arita K."/>
            <person name="Bito T."/>
            <person name="Chiden Y."/>
            <person name="Fujitsuka N."/>
            <person name="Fukunaka R."/>
            <person name="Hamada M."/>
            <person name="Harada C."/>
            <person name="Hayashi A."/>
            <person name="Hijishita S."/>
            <person name="Honda M."/>
            <person name="Hosokawa S."/>
            <person name="Ichikawa Y."/>
            <person name="Idonuma A."/>
            <person name="Iijima M."/>
            <person name="Ikeda M."/>
            <person name="Ikeno M."/>
            <person name="Ito K."/>
            <person name="Ito S."/>
            <person name="Ito T."/>
            <person name="Ito Y."/>
            <person name="Ito Y."/>
            <person name="Iwabuchi A."/>
            <person name="Kamiya K."/>
            <person name="Karasawa W."/>
            <person name="Kurita K."/>
            <person name="Katagiri S."/>
            <person name="Kikuta A."/>
            <person name="Kobayashi H."/>
            <person name="Kobayashi N."/>
            <person name="Machita K."/>
            <person name="Maehara T."/>
            <person name="Masukawa M."/>
            <person name="Mizubayashi T."/>
            <person name="Mukai Y."/>
            <person name="Nagasaki H."/>
            <person name="Nagata Y."/>
            <person name="Naito S."/>
            <person name="Nakashima M."/>
            <person name="Nakama Y."/>
            <person name="Nakamichi Y."/>
            <person name="Nakamura M."/>
            <person name="Meguro A."/>
            <person name="Negishi M."/>
            <person name="Ohta I."/>
            <person name="Ohta T."/>
            <person name="Okamoto M."/>
            <person name="Ono N."/>
            <person name="Saji S."/>
            <person name="Sakaguchi M."/>
            <person name="Sakai K."/>
            <person name="Shibata M."/>
            <person name="Shimokawa T."/>
            <person name="Song J."/>
            <person name="Takazaki Y."/>
            <person name="Terasawa K."/>
            <person name="Tsugane M."/>
            <person name="Tsuji K."/>
            <person name="Ueda S."/>
            <person name="Waki K."/>
            <person name="Yamagata H."/>
            <person name="Yamamoto M."/>
            <person name="Yamamoto S."/>
            <person name="Yamane H."/>
            <person name="Yoshiki S."/>
            <person name="Yoshihara R."/>
            <person name="Yukawa K."/>
            <person name="Zhong H."/>
            <person name="Yano M."/>
            <person name="Yuan Q."/>
            <person name="Ouyang S."/>
            <person name="Liu J."/>
            <person name="Jones K.M."/>
            <person name="Gansberger K."/>
            <person name="Moffat K."/>
            <person name="Hill J."/>
            <person name="Bera J."/>
            <person name="Fadrosh D."/>
            <person name="Jin S."/>
            <person name="Johri S."/>
            <person name="Kim M."/>
            <person name="Overton L."/>
            <person name="Reardon M."/>
            <person name="Tsitrin T."/>
            <person name="Vuong H."/>
            <person name="Weaver B."/>
            <person name="Ciecko A."/>
            <person name="Tallon L."/>
            <person name="Jackson J."/>
            <person name="Pai G."/>
            <person name="Aken S.V."/>
            <person name="Utterback T."/>
            <person name="Reidmuller S."/>
            <person name="Feldblyum T."/>
            <person name="Hsiao J."/>
            <person name="Zismann V."/>
            <person name="Iobst S."/>
            <person name="de Vazeille A.R."/>
            <person name="Buell C.R."/>
            <person name="Ying K."/>
            <person name="Li Y."/>
            <person name="Lu T."/>
            <person name="Huang Y."/>
            <person name="Zhao Q."/>
            <person name="Feng Q."/>
            <person name="Zhang L."/>
            <person name="Zhu J."/>
            <person name="Weng Q."/>
            <person name="Mu J."/>
            <person name="Lu Y."/>
            <person name="Fan D."/>
            <person name="Liu Y."/>
            <person name="Guan J."/>
            <person name="Zhang Y."/>
            <person name="Yu S."/>
            <person name="Liu X."/>
            <person name="Zhang Y."/>
            <person name="Hong G."/>
            <person name="Han B."/>
            <person name="Choisne N."/>
            <person name="Demange N."/>
            <person name="Orjeda G."/>
            <person name="Samain S."/>
            <person name="Cattolico L."/>
            <person name="Pelletier E."/>
            <person name="Couloux A."/>
            <person name="Segurens B."/>
            <person name="Wincker P."/>
            <person name="D'Hont A."/>
            <person name="Scarpelli C."/>
            <person name="Weissenbach J."/>
            <person name="Salanoubat M."/>
            <person name="Quetier F."/>
            <person name="Yu Y."/>
            <person name="Kim H.R."/>
            <person name="Rambo T."/>
            <person name="Currie J."/>
            <person name="Collura K."/>
            <person name="Luo M."/>
            <person name="Yang T."/>
            <person name="Ammiraju J.S.S."/>
            <person name="Engler F."/>
            <person name="Soderlund C."/>
            <person name="Wing R.A."/>
            <person name="Palmer L.E."/>
            <person name="de la Bastide M."/>
            <person name="Spiegel L."/>
            <person name="Nascimento L."/>
            <person name="Zutavern T."/>
            <person name="O'Shaughnessy A."/>
            <person name="Dike S."/>
            <person name="Dedhia N."/>
            <person name="Preston R."/>
            <person name="Balija V."/>
            <person name="McCombie W.R."/>
            <person name="Chow T."/>
            <person name="Chen H."/>
            <person name="Chung M."/>
            <person name="Chen C."/>
            <person name="Shaw J."/>
            <person name="Wu H."/>
            <person name="Hsiao K."/>
            <person name="Chao Y."/>
            <person name="Chu M."/>
            <person name="Cheng C."/>
            <person name="Hour A."/>
            <person name="Lee P."/>
            <person name="Lin S."/>
            <person name="Lin Y."/>
            <person name="Liou J."/>
            <person name="Liu S."/>
            <person name="Hsing Y."/>
            <person name="Raghuvanshi S."/>
            <person name="Mohanty A."/>
            <person name="Bharti A.K."/>
            <person name="Gaur A."/>
            <person name="Gupta V."/>
            <person name="Kumar D."/>
            <person name="Ravi V."/>
            <person name="Vij S."/>
            <person name="Kapur A."/>
            <person name="Khurana P."/>
            <person name="Khurana P."/>
            <person name="Khurana J.P."/>
            <person name="Tyagi A.K."/>
            <person name="Gaikwad K."/>
            <person name="Singh A."/>
            <person name="Dalal V."/>
            <person name="Srivastava S."/>
            <person name="Dixit A."/>
            <person name="Pal A.K."/>
            <person name="Ghazi I.A."/>
            <person name="Yadav M."/>
            <person name="Pandit A."/>
            <person name="Bhargava A."/>
            <person name="Sureshbabu K."/>
            <person name="Batra K."/>
            <person name="Sharma T.R."/>
            <person name="Mohapatra T."/>
            <person name="Singh N.K."/>
            <person name="Messing J."/>
            <person name="Nelson A.B."/>
            <person name="Fuks G."/>
            <person name="Kavchok S."/>
            <person name="Keizer G."/>
            <person name="Linton E."/>
            <person name="Llaca V."/>
            <person name="Song R."/>
            <person name="Tanyolac B."/>
            <person name="Young S."/>
            <person name="Ho-Il K."/>
            <person name="Hahn J.H."/>
            <person name="Sangsakoo G."/>
            <person name="Vanavichit A."/>
            <person name="de Mattos Luiz.A.T."/>
            <person name="Zimmer P.D."/>
            <person name="Malone G."/>
            <person name="Dellagostin O."/>
            <person name="de Oliveira A.C."/>
            <person name="Bevan M."/>
            <person name="Bancroft I."/>
            <person name="Minx P."/>
            <person name="Cordum H."/>
            <person name="Wilson R."/>
            <person name="Cheng Z."/>
            <person name="Jin W."/>
            <person name="Jiang J."/>
            <person name="Leong S.A."/>
            <person name="Iwama H."/>
            <person name="Gojobori T."/>
            <person name="Itoh T."/>
            <person name="Niimura Y."/>
            <person name="Fujii Y."/>
            <person name="Habara T."/>
            <person name="Sakai H."/>
            <person name="Sato Y."/>
            <person name="Wilson G."/>
            <person name="Kumar K."/>
            <person name="McCouch S."/>
            <person name="Juretic N."/>
            <person name="Hoen D."/>
            <person name="Wright S."/>
            <person name="Bruskiewich R."/>
            <person name="Bureau T."/>
            <person name="Miyao A."/>
            <person name="Hirochika H."/>
            <person name="Nishikawa T."/>
            <person name="Kadowaki K."/>
            <person name="Sugiura M."/>
            <person name="Burr B."/>
            <person name="Sasaki T."/>
        </authorList>
    </citation>
    <scope>NUCLEOTIDE SEQUENCE [LARGE SCALE GENOMIC DNA]</scope>
    <source>
        <strain evidence="2">cv. Nipponbare</strain>
    </source>
</reference>
<reference evidence="1 2" key="3">
    <citation type="journal article" date="2013" name="Rice">
        <title>Improvement of the Oryza sativa Nipponbare reference genome using next generation sequence and optical map data.</title>
        <authorList>
            <person name="Kawahara Y."/>
            <person name="de la Bastide M."/>
            <person name="Hamilton J.P."/>
            <person name="Kanamori H."/>
            <person name="McCombie W.R."/>
            <person name="Ouyang S."/>
            <person name="Schwartz D.C."/>
            <person name="Tanaka T."/>
            <person name="Wu J."/>
            <person name="Zhou S."/>
            <person name="Childs K.L."/>
            <person name="Davidson R.M."/>
            <person name="Lin H."/>
            <person name="Quesada-Ocampo L."/>
            <person name="Vaillancourt B."/>
            <person name="Sakai H."/>
            <person name="Lee S.S."/>
            <person name="Kim J."/>
            <person name="Numa H."/>
            <person name="Itoh T."/>
            <person name="Buell C.R."/>
            <person name="Matsumoto T."/>
        </authorList>
    </citation>
    <scope>NUCLEOTIDE SEQUENCE [LARGE SCALE GENOMIC DNA]</scope>
    <source>
        <strain evidence="2">cv. Nipponbare</strain>
    </source>
</reference>
<protein>
    <submittedName>
        <fullName evidence="1">Os01g0143750 protein</fullName>
    </submittedName>
</protein>
<sequence>MYSCKNFAAMGVIPRSSRYLFNAFCRLSSRSSKSGPSSAIISLLSSSGGCIKDKVSMTISSGWAVQENSRICPSPFEMVTVRGMLDLEGT</sequence>
<gene>
    <name evidence="1" type="ordered locus">Os01g0143750</name>
    <name evidence="1" type="ORF">OSNPB_010143750</name>
</gene>
<evidence type="ECO:0000313" key="1">
    <source>
        <dbReference type="EMBL" id="BAS70345.1"/>
    </source>
</evidence>
<dbReference type="EMBL" id="AP014957">
    <property type="protein sequence ID" value="BAS70345.1"/>
    <property type="molecule type" value="Genomic_DNA"/>
</dbReference>
<name>A0A0N7KCB4_ORYSJ</name>
<keyword evidence="2" id="KW-1185">Reference proteome</keyword>
<dbReference type="InParanoid" id="A0A0N7KCB4"/>
<dbReference type="PaxDb" id="39947-A0A0N7KCB4"/>
<proteinExistence type="predicted"/>
<dbReference type="Proteomes" id="UP000059680">
    <property type="component" value="Chromosome 1"/>
</dbReference>
<accession>A0A0N7KCB4</accession>